<dbReference type="FunFam" id="3.60.20.40:FF:000009">
    <property type="entry name" value="Predicted protein"/>
    <property type="match status" value="1"/>
</dbReference>
<dbReference type="SUPFAM" id="SSF56235">
    <property type="entry name" value="N-terminal nucleophile aminohydrolases (Ntn hydrolases)"/>
    <property type="match status" value="1"/>
</dbReference>
<evidence type="ECO:0000256" key="1">
    <source>
        <dbReference type="PIRSR" id="PIRSR600101-1"/>
    </source>
</evidence>
<dbReference type="GO" id="GO:0005886">
    <property type="term" value="C:plasma membrane"/>
    <property type="evidence" value="ECO:0007669"/>
    <property type="project" value="TreeGrafter"/>
</dbReference>
<name>A0A7M5WXN0_9CNID</name>
<accession>A0A7M5WXN0</accession>
<feature type="active site" description="Nucleophile" evidence="1">
    <location>
        <position position="402"/>
    </location>
</feature>
<dbReference type="Gene3D" id="3.60.20.40">
    <property type="match status" value="1"/>
</dbReference>
<sequence length="618" mass="68187">MIKRLLFSKATLGILLCSCALLGLAYFQPDVRDSIQNLQKRLWMGSTVKTKLHLRDTIFKHAAVATDNKKCSKIGSQILKDGGSAVDSAIASMLCLGVMNPHSTGIGGGGFMLIYMKEKEEARVIDFRESAPSKAHENLFKGNPENGIRGGLSVGIPGELRGMQYAHELYGKLPWKKLFQPAIKLCNEGYKITESLGIALDKWKDDVINESCLRNQYIQKGKALKAGDTVYNKALGKTLSILAEAGNADPFYNGELTSTIVKEIKAQGGIISKKDLKNYEAISREPLVTKLGEDTVVTSPPPASGPILAYILNILKGYKMDESDYVKDPSLIYHRFIEAFKFAYARRTELADPDHAEGIDDIVLELMNTTYAESTRQKIDDERTHKPSYYEVKNSDKVTTGTTHLVVIGPHGDAVTVMSTVNGYLGAKFRSCKLGFIYNNEMDDFSTPGLANEFGLPPSEVNFIQPNKRPLSSSAPTLILDKEFNVKLAIGGSGGSIITTAVAQVIMNNLWFGMSIRDAIQQPRIHAQWVPDNVFAETRMPNETVNTLQKKGHNMTVTDGSHAVVQAITRVSKQWKRICQKSKIAGSAFKTFCRNYLKNQVGFFAESDYRKGGEPDGF</sequence>
<reference evidence="3" key="1">
    <citation type="submission" date="2021-01" db="UniProtKB">
        <authorList>
            <consortium name="EnsemblMetazoa"/>
        </authorList>
    </citation>
    <scope>IDENTIFICATION</scope>
</reference>
<feature type="binding site" evidence="2">
    <location>
        <begin position="472"/>
        <end position="473"/>
    </location>
    <ligand>
        <name>L-glutamate</name>
        <dbReference type="ChEBI" id="CHEBI:29985"/>
    </ligand>
</feature>
<dbReference type="PRINTS" id="PR01210">
    <property type="entry name" value="GGTRANSPTASE"/>
</dbReference>
<dbReference type="InterPro" id="IPR043138">
    <property type="entry name" value="GGT_lsub"/>
</dbReference>
<dbReference type="GO" id="GO:0006751">
    <property type="term" value="P:glutathione catabolic process"/>
    <property type="evidence" value="ECO:0007669"/>
    <property type="project" value="InterPro"/>
</dbReference>
<feature type="binding site" evidence="2">
    <location>
        <position position="444"/>
    </location>
    <ligand>
        <name>L-glutamate</name>
        <dbReference type="ChEBI" id="CHEBI:29985"/>
    </ligand>
</feature>
<dbReference type="AlphaFoldDB" id="A0A7M5WXN0"/>
<dbReference type="InterPro" id="IPR000101">
    <property type="entry name" value="GGT_peptidase"/>
</dbReference>
<organism evidence="3 4">
    <name type="scientific">Clytia hemisphaerica</name>
    <dbReference type="NCBI Taxonomy" id="252671"/>
    <lineage>
        <taxon>Eukaryota</taxon>
        <taxon>Metazoa</taxon>
        <taxon>Cnidaria</taxon>
        <taxon>Hydrozoa</taxon>
        <taxon>Hydroidolina</taxon>
        <taxon>Leptothecata</taxon>
        <taxon>Obeliida</taxon>
        <taxon>Clytiidae</taxon>
        <taxon>Clytia</taxon>
    </lineage>
</organism>
<feature type="binding site" evidence="2">
    <location>
        <position position="495"/>
    </location>
    <ligand>
        <name>L-glutamate</name>
        <dbReference type="ChEBI" id="CHEBI:29985"/>
    </ligand>
</feature>
<evidence type="ECO:0000256" key="2">
    <source>
        <dbReference type="PIRSR" id="PIRSR600101-2"/>
    </source>
</evidence>
<dbReference type="GO" id="GO:0036374">
    <property type="term" value="F:glutathione hydrolase activity"/>
    <property type="evidence" value="ECO:0007669"/>
    <property type="project" value="InterPro"/>
</dbReference>
<keyword evidence="4" id="KW-1185">Reference proteome</keyword>
<dbReference type="Proteomes" id="UP000594262">
    <property type="component" value="Unplaced"/>
</dbReference>
<dbReference type="RefSeq" id="XP_066910756.1">
    <property type="nucleotide sequence ID" value="XM_067054655.1"/>
</dbReference>
<evidence type="ECO:0000313" key="3">
    <source>
        <dbReference type="EnsemblMetazoa" id="CLYHEMP014730.1"/>
    </source>
</evidence>
<evidence type="ECO:0000313" key="4">
    <source>
        <dbReference type="Proteomes" id="UP000594262"/>
    </source>
</evidence>
<dbReference type="OrthoDB" id="6018841at2759"/>
<feature type="binding site" evidence="2">
    <location>
        <position position="128"/>
    </location>
    <ligand>
        <name>L-glutamate</name>
        <dbReference type="ChEBI" id="CHEBI:29985"/>
    </ligand>
</feature>
<dbReference type="InterPro" id="IPR029055">
    <property type="entry name" value="Ntn_hydrolases_N"/>
</dbReference>
<dbReference type="FunFam" id="1.10.246.130:FF:000001">
    <property type="entry name" value="Gamma-glutamyltransferase 5 isoform 1"/>
    <property type="match status" value="1"/>
</dbReference>
<dbReference type="PANTHER" id="PTHR11686:SF9">
    <property type="entry name" value="RE13973P"/>
    <property type="match status" value="1"/>
</dbReference>
<dbReference type="GeneID" id="136798069"/>
<dbReference type="PANTHER" id="PTHR11686">
    <property type="entry name" value="GAMMA GLUTAMYL TRANSPEPTIDASE"/>
    <property type="match status" value="1"/>
</dbReference>
<protein>
    <submittedName>
        <fullName evidence="3">Uncharacterized protein</fullName>
    </submittedName>
</protein>
<dbReference type="Gene3D" id="1.10.246.130">
    <property type="match status" value="1"/>
</dbReference>
<dbReference type="InterPro" id="IPR043137">
    <property type="entry name" value="GGT_ssub_C"/>
</dbReference>
<proteinExistence type="predicted"/>
<dbReference type="Pfam" id="PF01019">
    <property type="entry name" value="G_glu_transpept"/>
    <property type="match status" value="1"/>
</dbReference>
<dbReference type="EnsemblMetazoa" id="CLYHEMT014730.1">
    <property type="protein sequence ID" value="CLYHEMP014730.1"/>
    <property type="gene ID" value="CLYHEMG014730"/>
</dbReference>
<feature type="binding site" evidence="2">
    <location>
        <begin position="420"/>
        <end position="422"/>
    </location>
    <ligand>
        <name>L-glutamate</name>
        <dbReference type="ChEBI" id="CHEBI:29985"/>
    </ligand>
</feature>
<dbReference type="NCBIfam" id="TIGR00066">
    <property type="entry name" value="g_glut_trans"/>
    <property type="match status" value="1"/>
</dbReference>